<dbReference type="InterPro" id="IPR006015">
    <property type="entry name" value="Universal_stress_UspA"/>
</dbReference>
<dbReference type="Pfam" id="PF00582">
    <property type="entry name" value="Usp"/>
    <property type="match status" value="1"/>
</dbReference>
<feature type="domain" description="UspA" evidence="2">
    <location>
        <begin position="5"/>
        <end position="144"/>
    </location>
</feature>
<protein>
    <submittedName>
        <fullName evidence="3">Universal stress protein</fullName>
    </submittedName>
</protein>
<dbReference type="Proteomes" id="UP001379533">
    <property type="component" value="Chromosome"/>
</dbReference>
<evidence type="ECO:0000256" key="1">
    <source>
        <dbReference type="ARBA" id="ARBA00008791"/>
    </source>
</evidence>
<gene>
    <name evidence="3" type="ORF">LZC95_16770</name>
</gene>
<evidence type="ECO:0000313" key="3">
    <source>
        <dbReference type="EMBL" id="WXA98479.1"/>
    </source>
</evidence>
<dbReference type="EMBL" id="CP089982">
    <property type="protein sequence ID" value="WXA98479.1"/>
    <property type="molecule type" value="Genomic_DNA"/>
</dbReference>
<keyword evidence="4" id="KW-1185">Reference proteome</keyword>
<proteinExistence type="inferred from homology"/>
<dbReference type="Gene3D" id="3.40.50.620">
    <property type="entry name" value="HUPs"/>
    <property type="match status" value="1"/>
</dbReference>
<dbReference type="RefSeq" id="WP_394849090.1">
    <property type="nucleotide sequence ID" value="NZ_CP089982.1"/>
</dbReference>
<reference evidence="3 4" key="1">
    <citation type="submission" date="2021-12" db="EMBL/GenBank/DDBJ databases">
        <title>Discovery of the Pendulisporaceae a myxobacterial family with distinct sporulation behavior and unique specialized metabolism.</title>
        <authorList>
            <person name="Garcia R."/>
            <person name="Popoff A."/>
            <person name="Bader C.D."/>
            <person name="Loehr J."/>
            <person name="Walesch S."/>
            <person name="Walt C."/>
            <person name="Boldt J."/>
            <person name="Bunk B."/>
            <person name="Haeckl F.J.F.P.J."/>
            <person name="Gunesch A.P."/>
            <person name="Birkelbach J."/>
            <person name="Nuebel U."/>
            <person name="Pietschmann T."/>
            <person name="Bach T."/>
            <person name="Mueller R."/>
        </authorList>
    </citation>
    <scope>NUCLEOTIDE SEQUENCE [LARGE SCALE GENOMIC DNA]</scope>
    <source>
        <strain evidence="3 4">MSr12523</strain>
    </source>
</reference>
<sequence length="161" mass="17450">MLALRRILVPVDFTESSDRALDYAIELAAPFDASVFVMHAYEVPVYGFPDGAFIANGDVAARISTAAQKALDALVDSRKEKGVPLKAILRTGVAWEETNHVADELAADLIVISTHGRRGLARALLGSVAENIIRTTPRPVLVIHGHRDSSAWQVAERVSRP</sequence>
<dbReference type="SUPFAM" id="SSF52402">
    <property type="entry name" value="Adenine nucleotide alpha hydrolases-like"/>
    <property type="match status" value="1"/>
</dbReference>
<name>A0ABZ2KK90_9BACT</name>
<organism evidence="3 4">
    <name type="scientific">Pendulispora brunnea</name>
    <dbReference type="NCBI Taxonomy" id="2905690"/>
    <lineage>
        <taxon>Bacteria</taxon>
        <taxon>Pseudomonadati</taxon>
        <taxon>Myxococcota</taxon>
        <taxon>Myxococcia</taxon>
        <taxon>Myxococcales</taxon>
        <taxon>Sorangiineae</taxon>
        <taxon>Pendulisporaceae</taxon>
        <taxon>Pendulispora</taxon>
    </lineage>
</organism>
<dbReference type="InterPro" id="IPR006016">
    <property type="entry name" value="UspA"/>
</dbReference>
<evidence type="ECO:0000259" key="2">
    <source>
        <dbReference type="Pfam" id="PF00582"/>
    </source>
</evidence>
<dbReference type="PANTHER" id="PTHR46268">
    <property type="entry name" value="STRESS RESPONSE PROTEIN NHAX"/>
    <property type="match status" value="1"/>
</dbReference>
<accession>A0ABZ2KK90</accession>
<comment type="similarity">
    <text evidence="1">Belongs to the universal stress protein A family.</text>
</comment>
<dbReference type="CDD" id="cd00293">
    <property type="entry name" value="USP-like"/>
    <property type="match status" value="1"/>
</dbReference>
<dbReference type="PANTHER" id="PTHR46268:SF6">
    <property type="entry name" value="UNIVERSAL STRESS PROTEIN UP12"/>
    <property type="match status" value="1"/>
</dbReference>
<dbReference type="InterPro" id="IPR014729">
    <property type="entry name" value="Rossmann-like_a/b/a_fold"/>
</dbReference>
<dbReference type="PRINTS" id="PR01438">
    <property type="entry name" value="UNVRSLSTRESS"/>
</dbReference>
<evidence type="ECO:0000313" key="4">
    <source>
        <dbReference type="Proteomes" id="UP001379533"/>
    </source>
</evidence>